<keyword evidence="2" id="KW-0805">Transcription regulation</keyword>
<dbReference type="SMART" id="SM01043">
    <property type="entry name" value="BTAD"/>
    <property type="match status" value="1"/>
</dbReference>
<evidence type="ECO:0000256" key="6">
    <source>
        <dbReference type="PROSITE-ProRule" id="PRU01091"/>
    </source>
</evidence>
<dbReference type="InterPro" id="IPR016032">
    <property type="entry name" value="Sig_transdc_resp-reg_C-effctor"/>
</dbReference>
<dbReference type="RefSeq" id="WP_344916027.1">
    <property type="nucleotide sequence ID" value="NZ_BAABAQ010000002.1"/>
</dbReference>
<evidence type="ECO:0000313" key="8">
    <source>
        <dbReference type="EMBL" id="GAA4184418.1"/>
    </source>
</evidence>
<dbReference type="Gene3D" id="1.10.10.10">
    <property type="entry name" value="Winged helix-like DNA-binding domain superfamily/Winged helix DNA-binding domain"/>
    <property type="match status" value="1"/>
</dbReference>
<dbReference type="SMART" id="SM00028">
    <property type="entry name" value="TPR"/>
    <property type="match status" value="8"/>
</dbReference>
<dbReference type="SMART" id="SM00862">
    <property type="entry name" value="Trans_reg_C"/>
    <property type="match status" value="1"/>
</dbReference>
<dbReference type="InterPro" id="IPR001867">
    <property type="entry name" value="OmpR/PhoB-type_DNA-bd"/>
</dbReference>
<evidence type="ECO:0000259" key="7">
    <source>
        <dbReference type="PROSITE" id="PS51755"/>
    </source>
</evidence>
<dbReference type="PRINTS" id="PR00364">
    <property type="entry name" value="DISEASERSIST"/>
</dbReference>
<name>A0ABP8AIJ8_9ACTN</name>
<dbReference type="PANTHER" id="PTHR35807:SF1">
    <property type="entry name" value="TRANSCRIPTIONAL REGULATOR REDD"/>
    <property type="match status" value="1"/>
</dbReference>
<dbReference type="InterPro" id="IPR011990">
    <property type="entry name" value="TPR-like_helical_dom_sf"/>
</dbReference>
<dbReference type="CDD" id="cd15831">
    <property type="entry name" value="BTAD"/>
    <property type="match status" value="1"/>
</dbReference>
<evidence type="ECO:0000313" key="9">
    <source>
        <dbReference type="Proteomes" id="UP001501251"/>
    </source>
</evidence>
<dbReference type="PROSITE" id="PS50005">
    <property type="entry name" value="TPR"/>
    <property type="match status" value="1"/>
</dbReference>
<dbReference type="InterPro" id="IPR036388">
    <property type="entry name" value="WH-like_DNA-bd_sf"/>
</dbReference>
<dbReference type="InterPro" id="IPR051677">
    <property type="entry name" value="AfsR-DnrI-RedD_regulator"/>
</dbReference>
<organism evidence="8 9">
    <name type="scientific">Streptosporangium oxazolinicum</name>
    <dbReference type="NCBI Taxonomy" id="909287"/>
    <lineage>
        <taxon>Bacteria</taxon>
        <taxon>Bacillati</taxon>
        <taxon>Actinomycetota</taxon>
        <taxon>Actinomycetes</taxon>
        <taxon>Streptosporangiales</taxon>
        <taxon>Streptosporangiaceae</taxon>
        <taxon>Streptosporangium</taxon>
    </lineage>
</organism>
<proteinExistence type="inferred from homology"/>
<comment type="similarity">
    <text evidence="1">Belongs to the AfsR/DnrI/RedD regulatory family.</text>
</comment>
<dbReference type="PANTHER" id="PTHR35807">
    <property type="entry name" value="TRANSCRIPTIONAL REGULATOR REDD-RELATED"/>
    <property type="match status" value="1"/>
</dbReference>
<evidence type="ECO:0000256" key="2">
    <source>
        <dbReference type="ARBA" id="ARBA00023015"/>
    </source>
</evidence>
<dbReference type="InterPro" id="IPR002182">
    <property type="entry name" value="NB-ARC"/>
</dbReference>
<evidence type="ECO:0000256" key="1">
    <source>
        <dbReference type="ARBA" id="ARBA00005820"/>
    </source>
</evidence>
<dbReference type="Proteomes" id="UP001501251">
    <property type="component" value="Unassembled WGS sequence"/>
</dbReference>
<accession>A0ABP8AIJ8</accession>
<reference evidence="9" key="1">
    <citation type="journal article" date="2019" name="Int. J. Syst. Evol. Microbiol.">
        <title>The Global Catalogue of Microorganisms (GCM) 10K type strain sequencing project: providing services to taxonomists for standard genome sequencing and annotation.</title>
        <authorList>
            <consortium name="The Broad Institute Genomics Platform"/>
            <consortium name="The Broad Institute Genome Sequencing Center for Infectious Disease"/>
            <person name="Wu L."/>
            <person name="Ma J."/>
        </authorList>
    </citation>
    <scope>NUCLEOTIDE SEQUENCE [LARGE SCALE GENOMIC DNA]</scope>
    <source>
        <strain evidence="9">JCM 17388</strain>
    </source>
</reference>
<dbReference type="Gene3D" id="3.40.50.300">
    <property type="entry name" value="P-loop containing nucleotide triphosphate hydrolases"/>
    <property type="match status" value="1"/>
</dbReference>
<dbReference type="Gene3D" id="1.25.40.10">
    <property type="entry name" value="Tetratricopeptide repeat domain"/>
    <property type="match status" value="3"/>
</dbReference>
<evidence type="ECO:0000256" key="4">
    <source>
        <dbReference type="ARBA" id="ARBA00023163"/>
    </source>
</evidence>
<feature type="DNA-binding region" description="OmpR/PhoB-type" evidence="6">
    <location>
        <begin position="1"/>
        <end position="90"/>
    </location>
</feature>
<feature type="repeat" description="TPR" evidence="5">
    <location>
        <begin position="876"/>
        <end position="909"/>
    </location>
</feature>
<dbReference type="SUPFAM" id="SSF48452">
    <property type="entry name" value="TPR-like"/>
    <property type="match status" value="3"/>
</dbReference>
<dbReference type="SUPFAM" id="SSF46894">
    <property type="entry name" value="C-terminal effector domain of the bipartite response regulators"/>
    <property type="match status" value="1"/>
</dbReference>
<dbReference type="Pfam" id="PF00931">
    <property type="entry name" value="NB-ARC"/>
    <property type="match status" value="1"/>
</dbReference>
<dbReference type="InterPro" id="IPR005158">
    <property type="entry name" value="BTAD"/>
</dbReference>
<dbReference type="Pfam" id="PF13424">
    <property type="entry name" value="TPR_12"/>
    <property type="match status" value="2"/>
</dbReference>
<dbReference type="SUPFAM" id="SSF52540">
    <property type="entry name" value="P-loop containing nucleoside triphosphate hydrolases"/>
    <property type="match status" value="1"/>
</dbReference>
<evidence type="ECO:0000256" key="5">
    <source>
        <dbReference type="PROSITE-ProRule" id="PRU00339"/>
    </source>
</evidence>
<keyword evidence="9" id="KW-1185">Reference proteome</keyword>
<keyword evidence="3 6" id="KW-0238">DNA-binding</keyword>
<keyword evidence="5" id="KW-0802">TPR repeat</keyword>
<feature type="domain" description="OmpR/PhoB-type" evidence="7">
    <location>
        <begin position="1"/>
        <end position="90"/>
    </location>
</feature>
<comment type="caution">
    <text evidence="8">The sequence shown here is derived from an EMBL/GenBank/DDBJ whole genome shotgun (WGS) entry which is preliminary data.</text>
</comment>
<dbReference type="InterPro" id="IPR019734">
    <property type="entry name" value="TPR_rpt"/>
</dbReference>
<keyword evidence="4" id="KW-0804">Transcription</keyword>
<gene>
    <name evidence="8" type="ORF">GCM10022252_13280</name>
</gene>
<dbReference type="InterPro" id="IPR027417">
    <property type="entry name" value="P-loop_NTPase"/>
</dbReference>
<sequence length="1013" mass="111180">MQLRILGPVDMWRDGRSLAVTGLKQRTLLGVLVLNANRTISHDRLMAALWSTEVPATGRRLLHSHLWSLRRLLGDGQALVSMPSGYSLRLEPGASDLDVFTTETALARSALAAGDASRASELFRQALSLWRGPALGGTDAELQASEGAALEERRVMALFQRIEADLALGRHVELIGELRLLVAEHPLDEKLRGQLMLALHHAGRTAEALAEFQSAREHIRDEVGLEPGHGLSGVQQAILSAGTVPAAHSDTQERAFTLVPRQLPVDIARFTGRANDLRKLDELLLASSGNVPTVVISAIAGTAGVGKTALATHWAHRVAARFPDGHLYVNLHGHSLREPVSGLQVLRRFLRALGTAADEIPSELDERTALYRSLVADKRMLVILDNAATPEQVRPLLPGSPLCRTVITSRDTLRSLSVTHDVSTITLDVLSADEARALLVIVLGARRLDDEPDMATELARLCGHLPLALKLAAAHLNDQPALPLRDFVARLRQENRLTALDIEEDPQVGVRAAFELSYRALPETVRRTFRLISLQPGPDIHLEAVAVLTGLSPHETRAAVDTLVNAHLIHILGDRRLAMHDLLGLYGRERGDAEDSPADRHAALSRLINWYLHTVDAAVGQATGEERTLELTTPPPVDTRTFSGVDEALAWLDVELPTLMAMITHAGTGGWPAHSWQTTLTLSRFFYMRDRVDEMVTSHWVALSAVRQLGERRGEAELLKSLSLAYMCTGDYAGYLSHLRQALAVFQDIGDQMGEARVLGDIALALVTLGELTQAVETARRSIDLLQRLGNRSSENAIMSILARAYRDLGRLTESRDLLRTCLAYERGEQRRPDETASLIELGWVHTQLGDTGIAVELLIRALRMAQELGISTLETEALTGLGTAYREQGLHDEAVGHHRRALNRSKKLRSRHLECQALIELGNDYLAMGDSRSALEHHRTAMGMAAKLRERRMDGLTRKGAAEALYSLGQIEEARRHWEDALATLSPMGVPEAEEIAERIRETAEPMTGPSQ</sequence>
<dbReference type="Pfam" id="PF03704">
    <property type="entry name" value="BTAD"/>
    <property type="match status" value="1"/>
</dbReference>
<dbReference type="EMBL" id="BAABAQ010000002">
    <property type="protein sequence ID" value="GAA4184418.1"/>
    <property type="molecule type" value="Genomic_DNA"/>
</dbReference>
<dbReference type="PROSITE" id="PS51755">
    <property type="entry name" value="OMPR_PHOB"/>
    <property type="match status" value="1"/>
</dbReference>
<protein>
    <submittedName>
        <fullName evidence="8">BTAD domain-containing putative transcriptional regulator</fullName>
    </submittedName>
</protein>
<evidence type="ECO:0000256" key="3">
    <source>
        <dbReference type="ARBA" id="ARBA00023125"/>
    </source>
</evidence>